<dbReference type="Gene3D" id="1.20.1560.10">
    <property type="entry name" value="ABC transporter type 1, transmembrane domain"/>
    <property type="match status" value="1"/>
</dbReference>
<dbReference type="CDD" id="cd18603">
    <property type="entry name" value="ABC_6TM_MRP1_2_3_6_D2_like"/>
    <property type="match status" value="1"/>
</dbReference>
<evidence type="ECO:0000256" key="6">
    <source>
        <dbReference type="ARBA" id="ARBA00022741"/>
    </source>
</evidence>
<dbReference type="GO" id="GO:0016324">
    <property type="term" value="C:apical plasma membrane"/>
    <property type="evidence" value="ECO:0007669"/>
    <property type="project" value="TreeGrafter"/>
</dbReference>
<comment type="caution">
    <text evidence="17">The sequence shown here is derived from an EMBL/GenBank/DDBJ whole genome shotgun (WGS) entry which is preliminary data.</text>
</comment>
<evidence type="ECO:0000256" key="12">
    <source>
        <dbReference type="ARBA" id="ARBA00047523"/>
    </source>
</evidence>
<sequence>AFLLFATLLCAQGSRRASRIMHQQLLSNILRAPMSFFDTTPIGRIVNRFAKDIFMIDETIPMSFRSWISYLMSLISTLFVICLATPIFAVVIIPLGIFYYFVLRFYISTSRQLRRLDSVTRSPIYSHFGETVSGLSVIRAYACQERFLKHNEVTMDINQKSVYSWIISNRWLAIRLEFVGSLVVFFAALFAVIAKGTLEGGIVGLSVSSALNVTQTLNWLVRMTAELETNIVAVERVHEYMIVKNEVRNPGSGQAPAVQLGTTADSLGDGKGRKAHQTKIESTALFSTALSKKLLPQVGVVGRTGAGKSSLTNCLFRVLEAAGGKIIIDDVDIATIGLHDLRNNLTIIPQDPVLFTGTLRMNLDPFDQYSDEEVWKALELAHLKTYVRGLPEGLLHVVSEGGENLSVGQRQLLCLARALLRKAKILILDEATAAVDLETDNLIQTTIRSEFADCTVLTIAHRLHTIMDSNRVMVLHAGQIVEFDSPEELLLKQGVFSAMAKDAGITAAETTAL</sequence>
<dbReference type="Pfam" id="PF00664">
    <property type="entry name" value="ABC_membrane"/>
    <property type="match status" value="1"/>
</dbReference>
<evidence type="ECO:0000256" key="8">
    <source>
        <dbReference type="ARBA" id="ARBA00022967"/>
    </source>
</evidence>
<evidence type="ECO:0000256" key="11">
    <source>
        <dbReference type="ARBA" id="ARBA00024220"/>
    </source>
</evidence>
<dbReference type="PROSITE" id="PS50893">
    <property type="entry name" value="ABC_TRANSPORTER_2"/>
    <property type="match status" value="1"/>
</dbReference>
<reference evidence="17 18" key="1">
    <citation type="submission" date="2019-09" db="EMBL/GenBank/DDBJ databases">
        <title>Bird 10,000 Genomes (B10K) Project - Family phase.</title>
        <authorList>
            <person name="Zhang G."/>
        </authorList>
    </citation>
    <scope>NUCLEOTIDE SEQUENCE [LARGE SCALE GENOMIC DNA]</scope>
    <source>
        <strain evidence="17">B10K-DU-002-32</strain>
        <tissue evidence="17">Muscle</tissue>
    </source>
</reference>
<comment type="similarity">
    <text evidence="2">Belongs to the ABC transporter superfamily. ABCC family. Conjugate transporter (TC 3.A.1.208) subfamily.</text>
</comment>
<gene>
    <name evidence="17" type="primary">Abcc2</name>
    <name evidence="17" type="ORF">PHANIT_R11779</name>
</gene>
<keyword evidence="4 13" id="KW-0812">Transmembrane</keyword>
<evidence type="ECO:0000256" key="1">
    <source>
        <dbReference type="ARBA" id="ARBA00004127"/>
    </source>
</evidence>
<evidence type="ECO:0000259" key="15">
    <source>
        <dbReference type="PROSITE" id="PS50893"/>
    </source>
</evidence>
<evidence type="ECO:0000256" key="2">
    <source>
        <dbReference type="ARBA" id="ARBA00009726"/>
    </source>
</evidence>
<keyword evidence="14" id="KW-0732">Signal</keyword>
<keyword evidence="3" id="KW-0813">Transport</keyword>
<dbReference type="FunFam" id="3.40.50.300:FF:000074">
    <property type="entry name" value="Multidrug resistance-associated protein 5 isoform 1"/>
    <property type="match status" value="1"/>
</dbReference>
<evidence type="ECO:0000256" key="13">
    <source>
        <dbReference type="SAM" id="Phobius"/>
    </source>
</evidence>
<feature type="chain" id="PRO_5029523422" description="ABC-type glutathione-S-conjugate transporter" evidence="14">
    <location>
        <begin position="18"/>
        <end position="513"/>
    </location>
</feature>
<dbReference type="GO" id="GO:0012505">
    <property type="term" value="C:endomembrane system"/>
    <property type="evidence" value="ECO:0007669"/>
    <property type="project" value="UniProtKB-SubCell"/>
</dbReference>
<evidence type="ECO:0000256" key="4">
    <source>
        <dbReference type="ARBA" id="ARBA00022692"/>
    </source>
</evidence>
<dbReference type="EMBL" id="VXBQ01006096">
    <property type="protein sequence ID" value="NXO65667.1"/>
    <property type="molecule type" value="Genomic_DNA"/>
</dbReference>
<evidence type="ECO:0000259" key="16">
    <source>
        <dbReference type="PROSITE" id="PS50929"/>
    </source>
</evidence>
<dbReference type="SUPFAM" id="SSF90123">
    <property type="entry name" value="ABC transporter transmembrane region"/>
    <property type="match status" value="1"/>
</dbReference>
<dbReference type="PANTHER" id="PTHR24223">
    <property type="entry name" value="ATP-BINDING CASSETTE SUB-FAMILY C"/>
    <property type="match status" value="1"/>
</dbReference>
<dbReference type="AlphaFoldDB" id="A0A7L1TYI4"/>
<keyword evidence="9 13" id="KW-1133">Transmembrane helix</keyword>
<dbReference type="GO" id="GO:0015431">
    <property type="term" value="F:ABC-type glutathione S-conjugate transporter activity"/>
    <property type="evidence" value="ECO:0007669"/>
    <property type="project" value="UniProtKB-EC"/>
</dbReference>
<dbReference type="PROSITE" id="PS00211">
    <property type="entry name" value="ABC_TRANSPORTER_1"/>
    <property type="match status" value="1"/>
</dbReference>
<protein>
    <recommendedName>
        <fullName evidence="11">ABC-type glutathione-S-conjugate transporter</fullName>
        <ecNumber evidence="11">7.6.2.3</ecNumber>
    </recommendedName>
</protein>
<organism evidence="17 18">
    <name type="scientific">Phainopepla nitens</name>
    <name type="common">Phainopepla</name>
    <dbReference type="NCBI Taxonomy" id="161653"/>
    <lineage>
        <taxon>Eukaryota</taxon>
        <taxon>Metazoa</taxon>
        <taxon>Chordata</taxon>
        <taxon>Craniata</taxon>
        <taxon>Vertebrata</taxon>
        <taxon>Euteleostomi</taxon>
        <taxon>Archelosauria</taxon>
        <taxon>Archosauria</taxon>
        <taxon>Dinosauria</taxon>
        <taxon>Saurischia</taxon>
        <taxon>Theropoda</taxon>
        <taxon>Coelurosauria</taxon>
        <taxon>Aves</taxon>
        <taxon>Neognathae</taxon>
        <taxon>Neoaves</taxon>
        <taxon>Telluraves</taxon>
        <taxon>Australaves</taxon>
        <taxon>Passeriformes</taxon>
        <taxon>Bombycillidae</taxon>
        <taxon>Phainopepla</taxon>
    </lineage>
</organism>
<keyword evidence="18" id="KW-1185">Reference proteome</keyword>
<dbReference type="Proteomes" id="UP000579685">
    <property type="component" value="Unassembled WGS sequence"/>
</dbReference>
<dbReference type="SUPFAM" id="SSF52540">
    <property type="entry name" value="P-loop containing nucleoside triphosphate hydrolases"/>
    <property type="match status" value="1"/>
</dbReference>
<feature type="non-terminal residue" evidence="17">
    <location>
        <position position="1"/>
    </location>
</feature>
<dbReference type="Gene3D" id="3.40.50.300">
    <property type="entry name" value="P-loop containing nucleotide triphosphate hydrolases"/>
    <property type="match status" value="1"/>
</dbReference>
<evidence type="ECO:0000256" key="3">
    <source>
        <dbReference type="ARBA" id="ARBA00022448"/>
    </source>
</evidence>
<keyword evidence="6" id="KW-0547">Nucleotide-binding</keyword>
<dbReference type="FunFam" id="1.20.1560.10:FF:000001">
    <property type="entry name" value="ATP-binding cassette subfamily C member 1"/>
    <property type="match status" value="1"/>
</dbReference>
<dbReference type="CDD" id="cd03244">
    <property type="entry name" value="ABCC_MRP_domain2"/>
    <property type="match status" value="1"/>
</dbReference>
<evidence type="ECO:0000256" key="9">
    <source>
        <dbReference type="ARBA" id="ARBA00022989"/>
    </source>
</evidence>
<accession>A0A7L1TYI4</accession>
<keyword evidence="5" id="KW-0677">Repeat</keyword>
<dbReference type="InterPro" id="IPR050173">
    <property type="entry name" value="ABC_transporter_C-like"/>
</dbReference>
<evidence type="ECO:0000313" key="17">
    <source>
        <dbReference type="EMBL" id="NXO65667.1"/>
    </source>
</evidence>
<feature type="signal peptide" evidence="14">
    <location>
        <begin position="1"/>
        <end position="17"/>
    </location>
</feature>
<dbReference type="InterPro" id="IPR003593">
    <property type="entry name" value="AAA+_ATPase"/>
</dbReference>
<feature type="transmembrane region" description="Helical" evidence="13">
    <location>
        <begin position="70"/>
        <end position="103"/>
    </location>
</feature>
<dbReference type="InterPro" id="IPR017871">
    <property type="entry name" value="ABC_transporter-like_CS"/>
</dbReference>
<dbReference type="GO" id="GO:0016887">
    <property type="term" value="F:ATP hydrolysis activity"/>
    <property type="evidence" value="ECO:0007669"/>
    <property type="project" value="InterPro"/>
</dbReference>
<dbReference type="InterPro" id="IPR027417">
    <property type="entry name" value="P-loop_NTPase"/>
</dbReference>
<evidence type="ECO:0000256" key="10">
    <source>
        <dbReference type="ARBA" id="ARBA00023136"/>
    </source>
</evidence>
<feature type="domain" description="ABC transporter" evidence="15">
    <location>
        <begin position="258"/>
        <end position="502"/>
    </location>
</feature>
<comment type="subcellular location">
    <subcellularLocation>
        <location evidence="1">Endomembrane system</location>
        <topology evidence="1">Multi-pass membrane protein</topology>
    </subcellularLocation>
</comment>
<evidence type="ECO:0000256" key="7">
    <source>
        <dbReference type="ARBA" id="ARBA00022840"/>
    </source>
</evidence>
<dbReference type="GO" id="GO:0005524">
    <property type="term" value="F:ATP binding"/>
    <property type="evidence" value="ECO:0007669"/>
    <property type="project" value="UniProtKB-KW"/>
</dbReference>
<dbReference type="Pfam" id="PF00005">
    <property type="entry name" value="ABC_tran"/>
    <property type="match status" value="1"/>
</dbReference>
<comment type="catalytic activity">
    <reaction evidence="12">
        <text>leukotriene C4(in) + ATP + H2O = leukotriene C4(out) + ADP + phosphate + H(+)</text>
        <dbReference type="Rhea" id="RHEA:38963"/>
        <dbReference type="ChEBI" id="CHEBI:15377"/>
        <dbReference type="ChEBI" id="CHEBI:15378"/>
        <dbReference type="ChEBI" id="CHEBI:30616"/>
        <dbReference type="ChEBI" id="CHEBI:43474"/>
        <dbReference type="ChEBI" id="CHEBI:57973"/>
        <dbReference type="ChEBI" id="CHEBI:456216"/>
    </reaction>
    <physiologicalReaction direction="left-to-right" evidence="12">
        <dbReference type="Rhea" id="RHEA:38964"/>
    </physiologicalReaction>
</comment>
<dbReference type="PANTHER" id="PTHR24223:SF176">
    <property type="entry name" value="ATP-BINDING CASSETTE SUB-FAMILY C MEMBER 2"/>
    <property type="match status" value="1"/>
</dbReference>
<feature type="transmembrane region" description="Helical" evidence="13">
    <location>
        <begin position="172"/>
        <end position="194"/>
    </location>
</feature>
<keyword evidence="10 13" id="KW-0472">Membrane</keyword>
<evidence type="ECO:0000256" key="5">
    <source>
        <dbReference type="ARBA" id="ARBA00022737"/>
    </source>
</evidence>
<dbReference type="EC" id="7.6.2.3" evidence="11"/>
<keyword evidence="7" id="KW-0067">ATP-binding</keyword>
<feature type="non-terminal residue" evidence="17">
    <location>
        <position position="513"/>
    </location>
</feature>
<dbReference type="InterPro" id="IPR036640">
    <property type="entry name" value="ABC1_TM_sf"/>
</dbReference>
<evidence type="ECO:0000256" key="14">
    <source>
        <dbReference type="SAM" id="SignalP"/>
    </source>
</evidence>
<name>A0A7L1TYI4_PHANI</name>
<evidence type="ECO:0000313" key="18">
    <source>
        <dbReference type="Proteomes" id="UP000579685"/>
    </source>
</evidence>
<dbReference type="SMART" id="SM00382">
    <property type="entry name" value="AAA"/>
    <property type="match status" value="1"/>
</dbReference>
<dbReference type="InterPro" id="IPR011527">
    <property type="entry name" value="ABC1_TM_dom"/>
</dbReference>
<dbReference type="PROSITE" id="PS50929">
    <property type="entry name" value="ABC_TM1F"/>
    <property type="match status" value="1"/>
</dbReference>
<feature type="domain" description="ABC transmembrane type-1" evidence="16">
    <location>
        <begin position="1"/>
        <end position="229"/>
    </location>
</feature>
<proteinExistence type="inferred from homology"/>
<keyword evidence="8" id="KW-1278">Translocase</keyword>
<dbReference type="InterPro" id="IPR003439">
    <property type="entry name" value="ABC_transporter-like_ATP-bd"/>
</dbReference>